<organism evidence="1 2">
    <name type="scientific">Shackletoniella antarctica</name>
    <dbReference type="NCBI Taxonomy" id="268115"/>
    <lineage>
        <taxon>Bacteria</taxon>
        <taxon>Bacillati</taxon>
        <taxon>Cyanobacteriota</taxon>
        <taxon>Cyanophyceae</taxon>
        <taxon>Oculatellales</taxon>
        <taxon>Oculatellaceae</taxon>
        <taxon>Shackletoniella</taxon>
    </lineage>
</organism>
<gene>
    <name evidence="1" type="ORF">DCF17_04300</name>
</gene>
<name>A0A2W4WR61_9CYAN</name>
<reference evidence="2" key="1">
    <citation type="submission" date="2018-04" db="EMBL/GenBank/DDBJ databases">
        <authorList>
            <person name="Cornet L."/>
        </authorList>
    </citation>
    <scope>NUCLEOTIDE SEQUENCE [LARGE SCALE GENOMIC DNA]</scope>
</reference>
<sequence>MSYPSFHSFIKLLRSLLKRRQPWLFEESIFLADLCLAYGTIAGLGDRDKKTLFLAAHFKNLGAIYLDDQQLKQEYLDHGEAIHQMEVLFAASAQLAKDSGLNEVADVLDQYHLRAIPQNPLARIFQVLNAWVSCRQHRGWRSPMNDKEALIILKQRAEMQWSDPKVVFHFIEHLCRYSSRPERRQACTINGFEVPPEVPEVRDFGFDTLEDQFQYPVEAEASSGL</sequence>
<proteinExistence type="predicted"/>
<accession>A0A2W4WR61</accession>
<reference evidence="1 2" key="2">
    <citation type="submission" date="2018-06" db="EMBL/GenBank/DDBJ databases">
        <title>Metagenomic assembly of (sub)arctic Cyanobacteria and their associated microbiome from non-axenic cultures.</title>
        <authorList>
            <person name="Baurain D."/>
        </authorList>
    </citation>
    <scope>NUCLEOTIDE SEQUENCE [LARGE SCALE GENOMIC DNA]</scope>
    <source>
        <strain evidence="1">ULC041bin1</strain>
    </source>
</reference>
<dbReference type="EMBL" id="QBMN01000018">
    <property type="protein sequence ID" value="PZO44359.1"/>
    <property type="molecule type" value="Genomic_DNA"/>
</dbReference>
<dbReference type="Gene3D" id="1.10.3210.10">
    <property type="entry name" value="Hypothetical protein af1432"/>
    <property type="match status" value="1"/>
</dbReference>
<dbReference type="Proteomes" id="UP000249081">
    <property type="component" value="Unassembled WGS sequence"/>
</dbReference>
<dbReference type="AlphaFoldDB" id="A0A2W4WR61"/>
<comment type="caution">
    <text evidence="1">The sequence shown here is derived from an EMBL/GenBank/DDBJ whole genome shotgun (WGS) entry which is preliminary data.</text>
</comment>
<evidence type="ECO:0000313" key="2">
    <source>
        <dbReference type="Proteomes" id="UP000249081"/>
    </source>
</evidence>
<protein>
    <submittedName>
        <fullName evidence="1">Uncharacterized protein</fullName>
    </submittedName>
</protein>
<evidence type="ECO:0000313" key="1">
    <source>
        <dbReference type="EMBL" id="PZO44359.1"/>
    </source>
</evidence>